<name>A0A2P2MG36_RHIMU</name>
<protein>
    <submittedName>
        <fullName evidence="2">Bystin</fullName>
    </submittedName>
</protein>
<feature type="region of interest" description="Disordered" evidence="1">
    <location>
        <begin position="1"/>
        <end position="20"/>
    </location>
</feature>
<proteinExistence type="predicted"/>
<evidence type="ECO:0000313" key="2">
    <source>
        <dbReference type="EMBL" id="MBX29205.1"/>
    </source>
</evidence>
<feature type="compositionally biased region" description="Basic and acidic residues" evidence="1">
    <location>
        <begin position="11"/>
        <end position="20"/>
    </location>
</feature>
<evidence type="ECO:0000256" key="1">
    <source>
        <dbReference type="SAM" id="MobiDB-lite"/>
    </source>
</evidence>
<dbReference type="EMBL" id="GGEC01048721">
    <property type="protein sequence ID" value="MBX29205.1"/>
    <property type="molecule type" value="Transcribed_RNA"/>
</dbReference>
<sequence length="20" mass="2315">MSIYQAHLSRTHKDPKLTST</sequence>
<dbReference type="AlphaFoldDB" id="A0A2P2MG36"/>
<organism evidence="2">
    <name type="scientific">Rhizophora mucronata</name>
    <name type="common">Asiatic mangrove</name>
    <dbReference type="NCBI Taxonomy" id="61149"/>
    <lineage>
        <taxon>Eukaryota</taxon>
        <taxon>Viridiplantae</taxon>
        <taxon>Streptophyta</taxon>
        <taxon>Embryophyta</taxon>
        <taxon>Tracheophyta</taxon>
        <taxon>Spermatophyta</taxon>
        <taxon>Magnoliopsida</taxon>
        <taxon>eudicotyledons</taxon>
        <taxon>Gunneridae</taxon>
        <taxon>Pentapetalae</taxon>
        <taxon>rosids</taxon>
        <taxon>fabids</taxon>
        <taxon>Malpighiales</taxon>
        <taxon>Rhizophoraceae</taxon>
        <taxon>Rhizophora</taxon>
    </lineage>
</organism>
<accession>A0A2P2MG36</accession>
<reference evidence="2" key="1">
    <citation type="submission" date="2018-02" db="EMBL/GenBank/DDBJ databases">
        <title>Rhizophora mucronata_Transcriptome.</title>
        <authorList>
            <person name="Meera S.P."/>
            <person name="Sreeshan A."/>
            <person name="Augustine A."/>
        </authorList>
    </citation>
    <scope>NUCLEOTIDE SEQUENCE</scope>
    <source>
        <tissue evidence="2">Leaf</tissue>
    </source>
</reference>